<keyword evidence="4 7" id="KW-0812">Transmembrane</keyword>
<evidence type="ECO:0000256" key="7">
    <source>
        <dbReference type="SAM" id="Phobius"/>
    </source>
</evidence>
<dbReference type="Pfam" id="PF03916">
    <property type="entry name" value="NrfD"/>
    <property type="match status" value="1"/>
</dbReference>
<comment type="similarity">
    <text evidence="2">Belongs to the NrfD family.</text>
</comment>
<evidence type="ECO:0000256" key="6">
    <source>
        <dbReference type="ARBA" id="ARBA00023136"/>
    </source>
</evidence>
<evidence type="ECO:0000256" key="5">
    <source>
        <dbReference type="ARBA" id="ARBA00022989"/>
    </source>
</evidence>
<evidence type="ECO:0000313" key="9">
    <source>
        <dbReference type="Proteomes" id="UP000666240"/>
    </source>
</evidence>
<dbReference type="EMBL" id="JAGIYY010000003">
    <property type="protein sequence ID" value="MBP0439512.1"/>
    <property type="molecule type" value="Genomic_DNA"/>
</dbReference>
<dbReference type="Proteomes" id="UP000666240">
    <property type="component" value="Unassembled WGS sequence"/>
</dbReference>
<sequence length="462" mass="52405">MAQETQGAEGTQRLERGEHITREITRIPQRFPPERVWLVCFAASLCLLALFAVSAFVLFRNGVGMWGNNIPVNWGLAISNYIFFVGIGHAGTLISAMLLILNEHWRNALNRFAEAMTLVAVICAGLYPILHLGRYWRFYWMAPYPNTMDLWPQFKSPLTWDFFAVLTYLIVSLLFWYIGIVPDLATMRDRSKKRRGQVLYGIFALGWRGSARHWQRWNQAYRVTAAIAVPLVVSVHSEISLLFAAGPIAGWTSTVFPPYFVMGAAFSGFAVVSMIAIVLRHAFGLHDVVTDRHLDLLAKLLLACGLMTSFGYVAEAFDALYSGEDYDVQTLVDRLSGQYAWSYWGAVILNFVPLQLLWWKAVRQKPVVLFVVGGCVVVGMWLERYMLLVTTLYRDYLVSSYGEYHASFWEWSLFAGMLGVFFTPFLLFVRYLPMISAFEIKEALFEDRGERKGKAGGASVHA</sequence>
<keyword evidence="3" id="KW-1003">Cell membrane</keyword>
<dbReference type="RefSeq" id="WP_209335508.1">
    <property type="nucleotide sequence ID" value="NZ_JAGIYY010000003.1"/>
</dbReference>
<feature type="transmembrane region" description="Helical" evidence="7">
    <location>
        <begin position="36"/>
        <end position="58"/>
    </location>
</feature>
<dbReference type="AlphaFoldDB" id="A0A8J7R7F9"/>
<dbReference type="PANTHER" id="PTHR43044:SF2">
    <property type="entry name" value="POLYSULPHIDE REDUCTASE NRFD"/>
    <property type="match status" value="1"/>
</dbReference>
<keyword evidence="6 7" id="KW-0472">Membrane</keyword>
<proteinExistence type="inferred from homology"/>
<dbReference type="InterPro" id="IPR005614">
    <property type="entry name" value="NrfD-like"/>
</dbReference>
<keyword evidence="9" id="KW-1185">Reference proteome</keyword>
<name>A0A8J7R7F9_9HYPH</name>
<dbReference type="GO" id="GO:0005886">
    <property type="term" value="C:plasma membrane"/>
    <property type="evidence" value="ECO:0007669"/>
    <property type="project" value="UniProtKB-SubCell"/>
</dbReference>
<accession>A0A8J7R7F9</accession>
<comment type="subcellular location">
    <subcellularLocation>
        <location evidence="1">Cell membrane</location>
        <topology evidence="1">Multi-pass membrane protein</topology>
    </subcellularLocation>
</comment>
<keyword evidence="5 7" id="KW-1133">Transmembrane helix</keyword>
<feature type="transmembrane region" description="Helical" evidence="7">
    <location>
        <begin position="162"/>
        <end position="185"/>
    </location>
</feature>
<feature type="transmembrane region" description="Helical" evidence="7">
    <location>
        <begin position="366"/>
        <end position="388"/>
    </location>
</feature>
<feature type="transmembrane region" description="Helical" evidence="7">
    <location>
        <begin position="341"/>
        <end position="359"/>
    </location>
</feature>
<gene>
    <name evidence="8" type="primary">nrfD</name>
    <name evidence="8" type="ORF">J5Y06_12695</name>
</gene>
<feature type="transmembrane region" description="Helical" evidence="7">
    <location>
        <begin position="220"/>
        <end position="244"/>
    </location>
</feature>
<feature type="transmembrane region" description="Helical" evidence="7">
    <location>
        <begin position="408"/>
        <end position="432"/>
    </location>
</feature>
<reference evidence="8" key="1">
    <citation type="submission" date="2021-03" db="EMBL/GenBank/DDBJ databases">
        <title>Genome sequencing and assembly of Tianweitania sediminis.</title>
        <authorList>
            <person name="Chhetri G."/>
        </authorList>
    </citation>
    <scope>NUCLEOTIDE SEQUENCE</scope>
    <source>
        <strain evidence="8">Z8</strain>
    </source>
</reference>
<comment type="caution">
    <text evidence="8">The sequence shown here is derived from an EMBL/GenBank/DDBJ whole genome shotgun (WGS) entry which is preliminary data.</text>
</comment>
<protein>
    <submittedName>
        <fullName evidence="8">Polysulfide reductase NrfD</fullName>
    </submittedName>
</protein>
<feature type="transmembrane region" description="Helical" evidence="7">
    <location>
        <begin position="300"/>
        <end position="321"/>
    </location>
</feature>
<dbReference type="PANTHER" id="PTHR43044">
    <property type="match status" value="1"/>
</dbReference>
<evidence type="ECO:0000256" key="2">
    <source>
        <dbReference type="ARBA" id="ARBA00008929"/>
    </source>
</evidence>
<evidence type="ECO:0000256" key="1">
    <source>
        <dbReference type="ARBA" id="ARBA00004651"/>
    </source>
</evidence>
<evidence type="ECO:0000313" key="8">
    <source>
        <dbReference type="EMBL" id="MBP0439512.1"/>
    </source>
</evidence>
<evidence type="ECO:0000256" key="3">
    <source>
        <dbReference type="ARBA" id="ARBA00022475"/>
    </source>
</evidence>
<feature type="transmembrane region" description="Helical" evidence="7">
    <location>
        <begin position="78"/>
        <end position="100"/>
    </location>
</feature>
<evidence type="ECO:0000256" key="4">
    <source>
        <dbReference type="ARBA" id="ARBA00022692"/>
    </source>
</evidence>
<organism evidence="8 9">
    <name type="scientific">Tianweitania sediminis</name>
    <dbReference type="NCBI Taxonomy" id="1502156"/>
    <lineage>
        <taxon>Bacteria</taxon>
        <taxon>Pseudomonadati</taxon>
        <taxon>Pseudomonadota</taxon>
        <taxon>Alphaproteobacteria</taxon>
        <taxon>Hyphomicrobiales</taxon>
        <taxon>Phyllobacteriaceae</taxon>
        <taxon>Tianweitania</taxon>
    </lineage>
</organism>
<feature type="transmembrane region" description="Helical" evidence="7">
    <location>
        <begin position="112"/>
        <end position="130"/>
    </location>
</feature>
<feature type="transmembrane region" description="Helical" evidence="7">
    <location>
        <begin position="256"/>
        <end position="279"/>
    </location>
</feature>